<dbReference type="SUPFAM" id="SSF50978">
    <property type="entry name" value="WD40 repeat-like"/>
    <property type="match status" value="1"/>
</dbReference>
<proteinExistence type="predicted"/>
<keyword evidence="5" id="KW-1185">Reference proteome</keyword>
<comment type="caution">
    <text evidence="4">The sequence shown here is derived from an EMBL/GenBank/DDBJ whole genome shotgun (WGS) entry which is preliminary data.</text>
</comment>
<keyword evidence="2" id="KW-0677">Repeat</keyword>
<dbReference type="InterPro" id="IPR036322">
    <property type="entry name" value="WD40_repeat_dom_sf"/>
</dbReference>
<reference evidence="5" key="1">
    <citation type="submission" date="2017-10" db="EMBL/GenBank/DDBJ databases">
        <title>Rapid genome shrinkage in a self-fertile nematode reveals novel sperm competition proteins.</title>
        <authorList>
            <person name="Yin D."/>
            <person name="Schwarz E.M."/>
            <person name="Thomas C.G."/>
            <person name="Felde R.L."/>
            <person name="Korf I.F."/>
            <person name="Cutter A.D."/>
            <person name="Schartner C.M."/>
            <person name="Ralston E.J."/>
            <person name="Meyer B.J."/>
            <person name="Haag E.S."/>
        </authorList>
    </citation>
    <scope>NUCLEOTIDE SEQUENCE [LARGE SCALE GENOMIC DNA]</scope>
    <source>
        <strain evidence="5">JU1422</strain>
    </source>
</reference>
<dbReference type="InterPro" id="IPR015943">
    <property type="entry name" value="WD40/YVTN_repeat-like_dom_sf"/>
</dbReference>
<dbReference type="PROSITE" id="PS50294">
    <property type="entry name" value="WD_REPEATS_REGION"/>
    <property type="match status" value="1"/>
</dbReference>
<dbReference type="PANTHER" id="PTHR19854">
    <property type="entry name" value="TRANSDUCIN BETA-LIKE 3"/>
    <property type="match status" value="1"/>
</dbReference>
<protein>
    <submittedName>
        <fullName evidence="4">Uncharacterized protein</fullName>
    </submittedName>
</protein>
<dbReference type="Pfam" id="PF00400">
    <property type="entry name" value="WD40"/>
    <property type="match status" value="1"/>
</dbReference>
<dbReference type="Proteomes" id="UP000230233">
    <property type="component" value="Chromosome V"/>
</dbReference>
<evidence type="ECO:0000256" key="1">
    <source>
        <dbReference type="ARBA" id="ARBA00022574"/>
    </source>
</evidence>
<gene>
    <name evidence="4" type="primary">Cni-C10B5.1</name>
    <name evidence="4" type="synonym">Cnig_chr_V.g16730</name>
    <name evidence="4" type="ORF">B9Z55_016730</name>
</gene>
<sequence>MAEAVEAAEIPEPVFTYFGVDGGATCSCAGGKGEKRFFVGSQRGVVREYGLESKRMEGNVYIDREERRIQSLKFHKDHIFVHVRAFAVVQLKEPENVDNPLETWDIIKTFEMDHIGFCNSIIFGSKLLYVSTDEQRYSTLCCTEIAGTENHTAKARILTAPDISPMCMIIGEESENEVLIGMEDGRLAIAYGDEKQGVFDYIVTQQLGKDPIFCLASSSEWVVAGCARPPIHLVNRTDLVVQKIDYVSHAAGCSTIAFSPNNRQIIGGFFDGSIRVFSRHKLTVLLALTNFHEATISSIQWLPEEDDELVIAASSDETITLWKLK</sequence>
<accession>A0A2G5T6A0</accession>
<dbReference type="PANTHER" id="PTHR19854:SF1">
    <property type="entry name" value="GUANINE NUCLEOTIDE-BINDING PROTEIN SUBUNIT BETA-LIKE PROTEIN 1"/>
    <property type="match status" value="1"/>
</dbReference>
<dbReference type="SMART" id="SM00320">
    <property type="entry name" value="WD40"/>
    <property type="match status" value="3"/>
</dbReference>
<dbReference type="STRING" id="1611254.A0A2G5T6A0"/>
<evidence type="ECO:0000313" key="5">
    <source>
        <dbReference type="Proteomes" id="UP000230233"/>
    </source>
</evidence>
<name>A0A2G5T6A0_9PELO</name>
<dbReference type="OrthoDB" id="7668193at2759"/>
<dbReference type="PROSITE" id="PS50082">
    <property type="entry name" value="WD_REPEATS_2"/>
    <property type="match status" value="1"/>
</dbReference>
<evidence type="ECO:0000313" key="4">
    <source>
        <dbReference type="EMBL" id="PIC22797.1"/>
    </source>
</evidence>
<dbReference type="AlphaFoldDB" id="A0A2G5T6A0"/>
<feature type="repeat" description="WD" evidence="3">
    <location>
        <begin position="289"/>
        <end position="325"/>
    </location>
</feature>
<evidence type="ECO:0000256" key="2">
    <source>
        <dbReference type="ARBA" id="ARBA00022737"/>
    </source>
</evidence>
<dbReference type="InterPro" id="IPR001680">
    <property type="entry name" value="WD40_rpt"/>
</dbReference>
<keyword evidence="1 3" id="KW-0853">WD repeat</keyword>
<dbReference type="Gene3D" id="2.130.10.10">
    <property type="entry name" value="YVTN repeat-like/Quinoprotein amine dehydrogenase"/>
    <property type="match status" value="1"/>
</dbReference>
<evidence type="ECO:0000256" key="3">
    <source>
        <dbReference type="PROSITE-ProRule" id="PRU00221"/>
    </source>
</evidence>
<organism evidence="4 5">
    <name type="scientific">Caenorhabditis nigoni</name>
    <dbReference type="NCBI Taxonomy" id="1611254"/>
    <lineage>
        <taxon>Eukaryota</taxon>
        <taxon>Metazoa</taxon>
        <taxon>Ecdysozoa</taxon>
        <taxon>Nematoda</taxon>
        <taxon>Chromadorea</taxon>
        <taxon>Rhabditida</taxon>
        <taxon>Rhabditina</taxon>
        <taxon>Rhabditomorpha</taxon>
        <taxon>Rhabditoidea</taxon>
        <taxon>Rhabditidae</taxon>
        <taxon>Peloderinae</taxon>
        <taxon>Caenorhabditis</taxon>
    </lineage>
</organism>
<dbReference type="EMBL" id="PDUG01000005">
    <property type="protein sequence ID" value="PIC22797.1"/>
    <property type="molecule type" value="Genomic_DNA"/>
</dbReference>